<dbReference type="EMBL" id="MGFJ01000020">
    <property type="protein sequence ID" value="OGM02533.1"/>
    <property type="molecule type" value="Genomic_DNA"/>
</dbReference>
<evidence type="ECO:0000313" key="3">
    <source>
        <dbReference type="Proteomes" id="UP000176198"/>
    </source>
</evidence>
<gene>
    <name evidence="2" type="ORF">A2115_00945</name>
</gene>
<dbReference type="STRING" id="1802471.A2115_00945"/>
<feature type="compositionally biased region" description="Basic and acidic residues" evidence="1">
    <location>
        <begin position="55"/>
        <end position="71"/>
    </location>
</feature>
<accession>A0A1F7WIA5</accession>
<evidence type="ECO:0000313" key="2">
    <source>
        <dbReference type="EMBL" id="OGM02533.1"/>
    </source>
</evidence>
<protein>
    <submittedName>
        <fullName evidence="2">Uncharacterized protein</fullName>
    </submittedName>
</protein>
<organism evidence="2 3">
    <name type="scientific">Candidatus Woesebacteria bacterium GWA1_41_8</name>
    <dbReference type="NCBI Taxonomy" id="1802471"/>
    <lineage>
        <taxon>Bacteria</taxon>
        <taxon>Candidatus Woeseibacteriota</taxon>
    </lineage>
</organism>
<reference evidence="2 3" key="1">
    <citation type="journal article" date="2016" name="Nat. Commun.">
        <title>Thousands of microbial genomes shed light on interconnected biogeochemical processes in an aquifer system.</title>
        <authorList>
            <person name="Anantharaman K."/>
            <person name="Brown C.T."/>
            <person name="Hug L.A."/>
            <person name="Sharon I."/>
            <person name="Castelle C.J."/>
            <person name="Probst A.J."/>
            <person name="Thomas B.C."/>
            <person name="Singh A."/>
            <person name="Wilkins M.J."/>
            <person name="Karaoz U."/>
            <person name="Brodie E.L."/>
            <person name="Williams K.H."/>
            <person name="Hubbard S.S."/>
            <person name="Banfield J.F."/>
        </authorList>
    </citation>
    <scope>NUCLEOTIDE SEQUENCE [LARGE SCALE GENOMIC DNA]</scope>
</reference>
<sequence length="71" mass="8095">MRTRGPVGRIKHNLTVKRRLGGTKERVNVSLGETTLPPWARCVWRRTKLGGGSPPKDKKQNPTYKKSQEKK</sequence>
<feature type="region of interest" description="Disordered" evidence="1">
    <location>
        <begin position="46"/>
        <end position="71"/>
    </location>
</feature>
<proteinExistence type="predicted"/>
<evidence type="ECO:0000256" key="1">
    <source>
        <dbReference type="SAM" id="MobiDB-lite"/>
    </source>
</evidence>
<comment type="caution">
    <text evidence="2">The sequence shown here is derived from an EMBL/GenBank/DDBJ whole genome shotgun (WGS) entry which is preliminary data.</text>
</comment>
<dbReference type="AlphaFoldDB" id="A0A1F7WIA5"/>
<dbReference type="Proteomes" id="UP000176198">
    <property type="component" value="Unassembled WGS sequence"/>
</dbReference>
<name>A0A1F7WIA5_9BACT</name>